<accession>K3Y320</accession>
<protein>
    <recommendedName>
        <fullName evidence="3">DUF4219 domain-containing protein</fullName>
    </recommendedName>
</protein>
<evidence type="ECO:0000313" key="2">
    <source>
        <dbReference type="Proteomes" id="UP000004995"/>
    </source>
</evidence>
<evidence type="ECO:0000313" key="1">
    <source>
        <dbReference type="EnsemblPlants" id="KQL08984"/>
    </source>
</evidence>
<reference evidence="1" key="2">
    <citation type="submission" date="2018-08" db="UniProtKB">
        <authorList>
            <consortium name="EnsemblPlants"/>
        </authorList>
    </citation>
    <scope>IDENTIFICATION</scope>
    <source>
        <strain evidence="1">Yugu1</strain>
    </source>
</reference>
<reference evidence="2" key="1">
    <citation type="journal article" date="2012" name="Nat. Biotechnol.">
        <title>Reference genome sequence of the model plant Setaria.</title>
        <authorList>
            <person name="Bennetzen J.L."/>
            <person name="Schmutz J."/>
            <person name="Wang H."/>
            <person name="Percifield R."/>
            <person name="Hawkins J."/>
            <person name="Pontaroli A.C."/>
            <person name="Estep M."/>
            <person name="Feng L."/>
            <person name="Vaughn J.N."/>
            <person name="Grimwood J."/>
            <person name="Jenkins J."/>
            <person name="Barry K."/>
            <person name="Lindquist E."/>
            <person name="Hellsten U."/>
            <person name="Deshpande S."/>
            <person name="Wang X."/>
            <person name="Wu X."/>
            <person name="Mitros T."/>
            <person name="Triplett J."/>
            <person name="Yang X."/>
            <person name="Ye C.Y."/>
            <person name="Mauro-Herrera M."/>
            <person name="Wang L."/>
            <person name="Li P."/>
            <person name="Sharma M."/>
            <person name="Sharma R."/>
            <person name="Ronald P.C."/>
            <person name="Panaud O."/>
            <person name="Kellogg E.A."/>
            <person name="Brutnell T.P."/>
            <person name="Doust A.N."/>
            <person name="Tuskan G.A."/>
            <person name="Rokhsar D."/>
            <person name="Devos K.M."/>
        </authorList>
    </citation>
    <scope>NUCLEOTIDE SEQUENCE [LARGE SCALE GENOMIC DNA]</scope>
    <source>
        <strain evidence="2">cv. Yugu1</strain>
    </source>
</reference>
<dbReference type="AlphaFoldDB" id="K3Y320"/>
<dbReference type="Proteomes" id="UP000004995">
    <property type="component" value="Unassembled WGS sequence"/>
</dbReference>
<dbReference type="EnsemblPlants" id="KQL08984">
    <property type="protein sequence ID" value="KQL08984"/>
    <property type="gene ID" value="SETIT_008605mg"/>
</dbReference>
<dbReference type="HOGENOM" id="CLU_1848551_0_0_1"/>
<dbReference type="Gramene" id="KQL08984">
    <property type="protein sequence ID" value="KQL08984"/>
    <property type="gene ID" value="SETIT_008605mg"/>
</dbReference>
<dbReference type="EMBL" id="AGNK02002172">
    <property type="status" value="NOT_ANNOTATED_CDS"/>
    <property type="molecule type" value="Genomic_DNA"/>
</dbReference>
<evidence type="ECO:0008006" key="3">
    <source>
        <dbReference type="Google" id="ProtNLM"/>
    </source>
</evidence>
<sequence length="139" mass="16058">MLIPFEVTFDFEPLACDGSNYNSWSAHVLDIFRAMGSQIEQVVDVRICSPNLQYSKLTIEERKCSQLNSHATYILTRALSEEVYNVLDALMDKDDDRHISLDAHRVWIALKEMYIPGSLQEPIRQDELTSQTNYQESNQ</sequence>
<proteinExistence type="predicted"/>
<name>K3Y320_SETIT</name>
<keyword evidence="2" id="KW-1185">Reference proteome</keyword>
<organism evidence="1 2">
    <name type="scientific">Setaria italica</name>
    <name type="common">Foxtail millet</name>
    <name type="synonym">Panicum italicum</name>
    <dbReference type="NCBI Taxonomy" id="4555"/>
    <lineage>
        <taxon>Eukaryota</taxon>
        <taxon>Viridiplantae</taxon>
        <taxon>Streptophyta</taxon>
        <taxon>Embryophyta</taxon>
        <taxon>Tracheophyta</taxon>
        <taxon>Spermatophyta</taxon>
        <taxon>Magnoliopsida</taxon>
        <taxon>Liliopsida</taxon>
        <taxon>Poales</taxon>
        <taxon>Poaceae</taxon>
        <taxon>PACMAD clade</taxon>
        <taxon>Panicoideae</taxon>
        <taxon>Panicodae</taxon>
        <taxon>Paniceae</taxon>
        <taxon>Cenchrinae</taxon>
        <taxon>Setaria</taxon>
    </lineage>
</organism>
<dbReference type="InParanoid" id="K3Y320"/>